<name>A9P1Y1_PICSI</name>
<sequence length="57" mass="6566">MKGKQCFMSVQIATINLHRTLELAMSYFYDRGSSYCRCLLLTINFLGGWKLSGVMMH</sequence>
<reference evidence="1" key="1">
    <citation type="journal article" date="2008" name="BMC Genomics">
        <title>A conifer genomics resource of 200,000 spruce (Picea spp.) ESTs and 6,464 high-quality, sequence-finished full-length cDNAs for Sitka spruce (Picea sitchensis).</title>
        <authorList>
            <person name="Ralph S.G."/>
            <person name="Chun H.J."/>
            <person name="Kolosova N."/>
            <person name="Cooper D."/>
            <person name="Oddy C."/>
            <person name="Ritland C.E."/>
            <person name="Kirkpatrick R."/>
            <person name="Moore R."/>
            <person name="Barber S."/>
            <person name="Holt R.A."/>
            <person name="Jones S.J."/>
            <person name="Marra M.A."/>
            <person name="Douglas C.J."/>
            <person name="Ritland K."/>
            <person name="Bohlmann J."/>
        </authorList>
    </citation>
    <scope>NUCLEOTIDE SEQUENCE</scope>
    <source>
        <tissue evidence="1">Green portion of the leader tissue</tissue>
    </source>
</reference>
<accession>A9P1Y1</accession>
<organism evidence="1">
    <name type="scientific">Picea sitchensis</name>
    <name type="common">Sitka spruce</name>
    <name type="synonym">Pinus sitchensis</name>
    <dbReference type="NCBI Taxonomy" id="3332"/>
    <lineage>
        <taxon>Eukaryota</taxon>
        <taxon>Viridiplantae</taxon>
        <taxon>Streptophyta</taxon>
        <taxon>Embryophyta</taxon>
        <taxon>Tracheophyta</taxon>
        <taxon>Spermatophyta</taxon>
        <taxon>Pinopsida</taxon>
        <taxon>Pinidae</taxon>
        <taxon>Conifers I</taxon>
        <taxon>Pinales</taxon>
        <taxon>Pinaceae</taxon>
        <taxon>Picea</taxon>
    </lineage>
</organism>
<protein>
    <submittedName>
        <fullName evidence="1">Uncharacterized protein</fullName>
    </submittedName>
</protein>
<dbReference type="EMBL" id="EF087657">
    <property type="protein sequence ID" value="ABK26892.1"/>
    <property type="molecule type" value="mRNA"/>
</dbReference>
<dbReference type="AlphaFoldDB" id="A9P1Y1"/>
<evidence type="ECO:0000313" key="1">
    <source>
        <dbReference type="EMBL" id="ABK26892.1"/>
    </source>
</evidence>
<proteinExistence type="evidence at transcript level"/>